<proteinExistence type="predicted"/>
<feature type="transmembrane region" description="Helical" evidence="2">
    <location>
        <begin position="129"/>
        <end position="150"/>
    </location>
</feature>
<dbReference type="EMBL" id="CP003003">
    <property type="protein sequence ID" value="AEO57149.1"/>
    <property type="molecule type" value="Genomic_DNA"/>
</dbReference>
<feature type="transmembrane region" description="Helical" evidence="2">
    <location>
        <begin position="335"/>
        <end position="354"/>
    </location>
</feature>
<name>G2Q905_THET4</name>
<dbReference type="VEuPathDB" id="FungiDB:MYCTH_2057851"/>
<dbReference type="PANTHER" id="PTHR33927:SF5">
    <property type="entry name" value="ENZYME, PUTATIVE (AFU_ORTHOLOGUE AFUA_8G01222)-RELATED"/>
    <property type="match status" value="1"/>
</dbReference>
<dbReference type="OrthoDB" id="3142841at2759"/>
<dbReference type="InterPro" id="IPR052979">
    <property type="entry name" value="Adenylate-forming_domain"/>
</dbReference>
<evidence type="ECO:0000313" key="4">
    <source>
        <dbReference type="Proteomes" id="UP000007322"/>
    </source>
</evidence>
<gene>
    <name evidence="3" type="ORF">MYCTH_2057851</name>
</gene>
<sequence>MSSSLPGTPDPLPIDGQQQQLSPNEPRPGDSLSSTPTETYDQDVSDCESDVDDESSTDVEKAVTSSTPSAATLPGTPPPPSKARYITESGVLPNDADPFEAYGLDSSPLPPKRSSIRAYRFLRWNFGSVYRRIFTLVYLGNMAALAVFIARRAKSGDPSAFTHQQASTAVTANILAAVIVRNEHVVNALFWIFVSPWTRAMPLRARTLAAKVYSYGGIHSGGAVSATFWYIAFLVLLTIDFQRTNGPGPVGSLRAAIYAVSYAIIVLLVSMLASAHPEARRRVHNWFEGIHRFMGWTAVALFWALVVLLAADSVVVVGGGGDGGSGGGGAKLGRALAASPSFWMLVVITLLIAYPWTRLRMRDVEAEVLSPHCLKLTFRHRDVHYGQAVRLTDSPLKETHAFGVIPGIISSSSSSSSTTNSSPSPTPVPSEKAGAEQGFTVLVSNAGDWTHKLINAPPERIYTRGAPQFGVLRVAALFSPCVVVATGSGIAPCLGILAAIPTPDSVRVLWATREPLATYGPEVLSLVRRADPNAVVLNTGKGRRPDLVKLVYRLWGQERQVGRGRGKEKAEAVVIISNHRVTEKVVYGLEARGVPAFGAIFDS</sequence>
<evidence type="ECO:0000313" key="3">
    <source>
        <dbReference type="EMBL" id="AEO57149.1"/>
    </source>
</evidence>
<accession>G2Q905</accession>
<dbReference type="eggNOG" id="ENOG502QVV4">
    <property type="taxonomic scope" value="Eukaryota"/>
</dbReference>
<reference evidence="3 4" key="1">
    <citation type="journal article" date="2011" name="Nat. Biotechnol.">
        <title>Comparative genomic analysis of the thermophilic biomass-degrading fungi Myceliophthora thermophila and Thielavia terrestris.</title>
        <authorList>
            <person name="Berka R.M."/>
            <person name="Grigoriev I.V."/>
            <person name="Otillar R."/>
            <person name="Salamov A."/>
            <person name="Grimwood J."/>
            <person name="Reid I."/>
            <person name="Ishmael N."/>
            <person name="John T."/>
            <person name="Darmond C."/>
            <person name="Moisan M.-C."/>
            <person name="Henrissat B."/>
            <person name="Coutinho P.M."/>
            <person name="Lombard V."/>
            <person name="Natvig D.O."/>
            <person name="Lindquist E."/>
            <person name="Schmutz J."/>
            <person name="Lucas S."/>
            <person name="Harris P."/>
            <person name="Powlowski J."/>
            <person name="Bellemare A."/>
            <person name="Taylor D."/>
            <person name="Butler G."/>
            <person name="de Vries R.P."/>
            <person name="Allijn I.E."/>
            <person name="van den Brink J."/>
            <person name="Ushinsky S."/>
            <person name="Storms R."/>
            <person name="Powell A.J."/>
            <person name="Paulsen I.T."/>
            <person name="Elbourne L.D.H."/>
            <person name="Baker S.E."/>
            <person name="Magnuson J."/>
            <person name="LaBoissiere S."/>
            <person name="Clutterbuck A.J."/>
            <person name="Martinez D."/>
            <person name="Wogulis M."/>
            <person name="de Leon A.L."/>
            <person name="Rey M.W."/>
            <person name="Tsang A."/>
        </authorList>
    </citation>
    <scope>NUCLEOTIDE SEQUENCE [LARGE SCALE GENOMIC DNA]</scope>
    <source>
        <strain evidence="4">ATCC 42464 / BCRC 31852 / DSM 1799</strain>
    </source>
</reference>
<feature type="transmembrane region" description="Helical" evidence="2">
    <location>
        <begin position="215"/>
        <end position="239"/>
    </location>
</feature>
<feature type="transmembrane region" description="Helical" evidence="2">
    <location>
        <begin position="251"/>
        <end position="273"/>
    </location>
</feature>
<keyword evidence="2" id="KW-1133">Transmembrane helix</keyword>
<dbReference type="PANTHER" id="PTHR33927">
    <property type="entry name" value="TRANSMEMBRANE PROTEIN"/>
    <property type="match status" value="1"/>
</dbReference>
<organism evidence="3 4">
    <name type="scientific">Thermothelomyces thermophilus (strain ATCC 42464 / BCRC 31852 / DSM 1799)</name>
    <name type="common">Sporotrichum thermophile</name>
    <dbReference type="NCBI Taxonomy" id="573729"/>
    <lineage>
        <taxon>Eukaryota</taxon>
        <taxon>Fungi</taxon>
        <taxon>Dikarya</taxon>
        <taxon>Ascomycota</taxon>
        <taxon>Pezizomycotina</taxon>
        <taxon>Sordariomycetes</taxon>
        <taxon>Sordariomycetidae</taxon>
        <taxon>Sordariales</taxon>
        <taxon>Chaetomiaceae</taxon>
        <taxon>Thermothelomyces</taxon>
    </lineage>
</organism>
<keyword evidence="2" id="KW-0812">Transmembrane</keyword>
<dbReference type="KEGG" id="mtm:MYCTH_2057851"/>
<feature type="region of interest" description="Disordered" evidence="1">
    <location>
        <begin position="1"/>
        <end position="84"/>
    </location>
</feature>
<dbReference type="HOGENOM" id="CLU_005562_3_0_1"/>
<dbReference type="AlphaFoldDB" id="G2Q905"/>
<evidence type="ECO:0000256" key="1">
    <source>
        <dbReference type="SAM" id="MobiDB-lite"/>
    </source>
</evidence>
<keyword evidence="4" id="KW-1185">Reference proteome</keyword>
<evidence type="ECO:0008006" key="5">
    <source>
        <dbReference type="Google" id="ProtNLM"/>
    </source>
</evidence>
<dbReference type="Proteomes" id="UP000007322">
    <property type="component" value="Chromosome 2"/>
</dbReference>
<feature type="region of interest" description="Disordered" evidence="1">
    <location>
        <begin position="411"/>
        <end position="433"/>
    </location>
</feature>
<dbReference type="InParanoid" id="G2Q905"/>
<feature type="compositionally biased region" description="Acidic residues" evidence="1">
    <location>
        <begin position="40"/>
        <end position="57"/>
    </location>
</feature>
<feature type="transmembrane region" description="Helical" evidence="2">
    <location>
        <begin position="293"/>
        <end position="315"/>
    </location>
</feature>
<dbReference type="GeneID" id="11512447"/>
<dbReference type="RefSeq" id="XP_003662394.1">
    <property type="nucleotide sequence ID" value="XM_003662346.1"/>
</dbReference>
<dbReference type="OMA" id="ITYRIWE"/>
<feature type="compositionally biased region" description="Low complexity" evidence="1">
    <location>
        <begin position="411"/>
        <end position="423"/>
    </location>
</feature>
<evidence type="ECO:0000256" key="2">
    <source>
        <dbReference type="SAM" id="Phobius"/>
    </source>
</evidence>
<protein>
    <recommendedName>
        <fullName evidence="5">Integral membrane protein TmpA</fullName>
    </recommendedName>
</protein>
<keyword evidence="2" id="KW-0472">Membrane</keyword>